<gene>
    <name evidence="2" type="ORF">ABS767_16885</name>
</gene>
<protein>
    <recommendedName>
        <fullName evidence="4">YARHG domain-containing protein</fullName>
    </recommendedName>
</protein>
<keyword evidence="1" id="KW-0732">Signal</keyword>
<dbReference type="Proteomes" id="UP001629244">
    <property type="component" value="Unassembled WGS sequence"/>
</dbReference>
<reference evidence="2 3" key="1">
    <citation type="submission" date="2024-06" db="EMBL/GenBank/DDBJ databases">
        <authorList>
            <person name="Kaempfer P."/>
            <person name="Viver T."/>
        </authorList>
    </citation>
    <scope>NUCLEOTIDE SEQUENCE [LARGE SCALE GENOMIC DNA]</scope>
    <source>
        <strain evidence="2 3">ST-64</strain>
    </source>
</reference>
<feature type="signal peptide" evidence="1">
    <location>
        <begin position="1"/>
        <end position="19"/>
    </location>
</feature>
<keyword evidence="3" id="KW-1185">Reference proteome</keyword>
<dbReference type="EMBL" id="JBELQC010000003">
    <property type="protein sequence ID" value="MFL9842649.1"/>
    <property type="molecule type" value="Genomic_DNA"/>
</dbReference>
<accession>A0ABW8YR28</accession>
<sequence>MRLLLAGLIASALPAATSAQNNASSAQGEIKALLERVRAPMYAASGASVPGKTATYSVSGSGCYTRLEVSYPSHQIGATSHPARTDATEFAWSKVQSTRLSNGDQYVVVAGPGLPANGRFLYAGSAAATLKAAIDRLVRACGGTTGAQAVVAPPAPPSPPAPPTLPAIKIEPVPGKGYAAVVETFPVTQLTSISDRISALAKQRCGRLSARMGRYKYFNSTDAQGRAALTQYRQSFTCYDPATDPYERAPADWKPSAQDQADLTAFAQRYMALLDRSDYLAGMPMMEPILEIEKDEWLSVPNMLKQHSGGKGSWTLQTLGWANNPDGASHPGRYAFVKVTGSYPKIAAYCGTLVIYRQRPGSYLVTQQNLSVIPESWITTGRTTRAEAAKSCEQ</sequence>
<comment type="caution">
    <text evidence="2">The sequence shown here is derived from an EMBL/GenBank/DDBJ whole genome shotgun (WGS) entry which is preliminary data.</text>
</comment>
<name>A0ABW8YR28_9SPHN</name>
<organism evidence="2 3">
    <name type="scientific">Sphingomonas plantiphila</name>
    <dbReference type="NCBI Taxonomy" id="3163295"/>
    <lineage>
        <taxon>Bacteria</taxon>
        <taxon>Pseudomonadati</taxon>
        <taxon>Pseudomonadota</taxon>
        <taxon>Alphaproteobacteria</taxon>
        <taxon>Sphingomonadales</taxon>
        <taxon>Sphingomonadaceae</taxon>
        <taxon>Sphingomonas</taxon>
    </lineage>
</organism>
<evidence type="ECO:0000256" key="1">
    <source>
        <dbReference type="SAM" id="SignalP"/>
    </source>
</evidence>
<evidence type="ECO:0000313" key="3">
    <source>
        <dbReference type="Proteomes" id="UP001629244"/>
    </source>
</evidence>
<evidence type="ECO:0000313" key="2">
    <source>
        <dbReference type="EMBL" id="MFL9842649.1"/>
    </source>
</evidence>
<evidence type="ECO:0008006" key="4">
    <source>
        <dbReference type="Google" id="ProtNLM"/>
    </source>
</evidence>
<feature type="chain" id="PRO_5045853104" description="YARHG domain-containing protein" evidence="1">
    <location>
        <begin position="20"/>
        <end position="394"/>
    </location>
</feature>
<dbReference type="RefSeq" id="WP_408080492.1">
    <property type="nucleotide sequence ID" value="NZ_JBELQC010000003.1"/>
</dbReference>
<proteinExistence type="predicted"/>